<keyword evidence="2" id="KW-1185">Reference proteome</keyword>
<name>A0A9X3C9Z8_9FLAO</name>
<organism evidence="1 2">
    <name type="scientific">Flavobacterium frigoritolerans</name>
    <dbReference type="NCBI Taxonomy" id="2987686"/>
    <lineage>
        <taxon>Bacteria</taxon>
        <taxon>Pseudomonadati</taxon>
        <taxon>Bacteroidota</taxon>
        <taxon>Flavobacteriia</taxon>
        <taxon>Flavobacteriales</taxon>
        <taxon>Flavobacteriaceae</taxon>
        <taxon>Flavobacterium</taxon>
    </lineage>
</organism>
<dbReference type="Proteomes" id="UP001151133">
    <property type="component" value="Unassembled WGS sequence"/>
</dbReference>
<evidence type="ECO:0000313" key="2">
    <source>
        <dbReference type="Proteomes" id="UP001151133"/>
    </source>
</evidence>
<proteinExistence type="predicted"/>
<dbReference type="EMBL" id="JAOZEV010000020">
    <property type="protein sequence ID" value="MCV9934318.1"/>
    <property type="molecule type" value="Genomic_DNA"/>
</dbReference>
<dbReference type="InterPro" id="IPR025460">
    <property type="entry name" value="DUF4280"/>
</dbReference>
<dbReference type="AlphaFoldDB" id="A0A9X3C9Z8"/>
<sequence>MSQKVTQSAQLQCDKGTKLSELKVSSQDFSTFEDKFIATENDAKPNENIFPFGNCKAKYNQSCTPQTQKWEKTTQNDEINNQKIVLETSECLCKTGGKITIINKGHNGKTEAG</sequence>
<accession>A0A9X3C9Z8</accession>
<reference evidence="1" key="1">
    <citation type="submission" date="2022-10" db="EMBL/GenBank/DDBJ databases">
        <title>Two novel species of Flavobacterium.</title>
        <authorList>
            <person name="Liu Q."/>
            <person name="Xin Y.-H."/>
        </authorList>
    </citation>
    <scope>NUCLEOTIDE SEQUENCE</scope>
    <source>
        <strain evidence="1">LS1R47</strain>
    </source>
</reference>
<dbReference type="Pfam" id="PF14107">
    <property type="entry name" value="DUF4280"/>
    <property type="match status" value="1"/>
</dbReference>
<dbReference type="RefSeq" id="WP_264288500.1">
    <property type="nucleotide sequence ID" value="NZ_JAOZEV010000020.1"/>
</dbReference>
<protein>
    <submittedName>
        <fullName evidence="1">DUF4280 domain-containing protein</fullName>
    </submittedName>
</protein>
<comment type="caution">
    <text evidence="1">The sequence shown here is derived from an EMBL/GenBank/DDBJ whole genome shotgun (WGS) entry which is preliminary data.</text>
</comment>
<evidence type="ECO:0000313" key="1">
    <source>
        <dbReference type="EMBL" id="MCV9934318.1"/>
    </source>
</evidence>
<gene>
    <name evidence="1" type="ORF">OIU80_18725</name>
</gene>